<dbReference type="EnsemblMetazoa" id="GBRI038811-RA">
    <property type="protein sequence ID" value="GBRI038811-PA"/>
    <property type="gene ID" value="GBRI038811"/>
</dbReference>
<name>A0A1A9WZQ8_9MUSC</name>
<accession>A0A1A9WZQ8</accession>
<protein>
    <submittedName>
        <fullName evidence="2">Uncharacterized protein</fullName>
    </submittedName>
</protein>
<evidence type="ECO:0000256" key="1">
    <source>
        <dbReference type="SAM" id="SignalP"/>
    </source>
</evidence>
<dbReference type="VEuPathDB" id="VectorBase:GBRI038811"/>
<sequence>MTNSMHIVLSISSLISAFALLSSIKQYYCSGGMSKGVGAIASIGIKFSDIFNRCTPVEKFSTYEEITVTIICEIEREIAQQNVIGTAFTKLKSMSAHLADKYS</sequence>
<reference evidence="3" key="1">
    <citation type="submission" date="2014-03" db="EMBL/GenBank/DDBJ databases">
        <authorList>
            <person name="Aksoy S."/>
            <person name="Warren W."/>
            <person name="Wilson R.K."/>
        </authorList>
    </citation>
    <scope>NUCLEOTIDE SEQUENCE [LARGE SCALE GENOMIC DNA]</scope>
    <source>
        <strain evidence="3">IAEA</strain>
    </source>
</reference>
<proteinExistence type="predicted"/>
<evidence type="ECO:0000313" key="2">
    <source>
        <dbReference type="EnsemblMetazoa" id="GBRI038811-PA"/>
    </source>
</evidence>
<feature type="chain" id="PRO_5008400811" evidence="1">
    <location>
        <begin position="20"/>
        <end position="103"/>
    </location>
</feature>
<keyword evidence="1" id="KW-0732">Signal</keyword>
<dbReference type="AlphaFoldDB" id="A0A1A9WZQ8"/>
<dbReference type="Proteomes" id="UP000091820">
    <property type="component" value="Unassembled WGS sequence"/>
</dbReference>
<keyword evidence="3" id="KW-1185">Reference proteome</keyword>
<evidence type="ECO:0000313" key="3">
    <source>
        <dbReference type="Proteomes" id="UP000091820"/>
    </source>
</evidence>
<organism evidence="2 3">
    <name type="scientific">Glossina brevipalpis</name>
    <dbReference type="NCBI Taxonomy" id="37001"/>
    <lineage>
        <taxon>Eukaryota</taxon>
        <taxon>Metazoa</taxon>
        <taxon>Ecdysozoa</taxon>
        <taxon>Arthropoda</taxon>
        <taxon>Hexapoda</taxon>
        <taxon>Insecta</taxon>
        <taxon>Pterygota</taxon>
        <taxon>Neoptera</taxon>
        <taxon>Endopterygota</taxon>
        <taxon>Diptera</taxon>
        <taxon>Brachycera</taxon>
        <taxon>Muscomorpha</taxon>
        <taxon>Hippoboscoidea</taxon>
        <taxon>Glossinidae</taxon>
        <taxon>Glossina</taxon>
    </lineage>
</organism>
<reference evidence="2" key="2">
    <citation type="submission" date="2020-05" db="UniProtKB">
        <authorList>
            <consortium name="EnsemblMetazoa"/>
        </authorList>
    </citation>
    <scope>IDENTIFICATION</scope>
    <source>
        <strain evidence="2">IAEA</strain>
    </source>
</reference>
<feature type="signal peptide" evidence="1">
    <location>
        <begin position="1"/>
        <end position="19"/>
    </location>
</feature>